<dbReference type="Gene3D" id="3.90.182.10">
    <property type="entry name" value="Toxin - Anthrax Protective Antigen,domain 1"/>
    <property type="match status" value="1"/>
</dbReference>
<dbReference type="PANTHER" id="PTHR34819:SF3">
    <property type="entry name" value="CELL SURFACE PROTEIN"/>
    <property type="match status" value="1"/>
</dbReference>
<feature type="signal peptide" evidence="2">
    <location>
        <begin position="1"/>
        <end position="24"/>
    </location>
</feature>
<dbReference type="Proteomes" id="UP000830401">
    <property type="component" value="Chromosome"/>
</dbReference>
<dbReference type="Gene3D" id="2.60.40.10">
    <property type="entry name" value="Immunoglobulins"/>
    <property type="match status" value="3"/>
</dbReference>
<dbReference type="InterPro" id="IPR047589">
    <property type="entry name" value="DUF11_rpt"/>
</dbReference>
<feature type="compositionally biased region" description="Gly residues" evidence="1">
    <location>
        <begin position="914"/>
        <end position="935"/>
    </location>
</feature>
<evidence type="ECO:0000256" key="2">
    <source>
        <dbReference type="SAM" id="SignalP"/>
    </source>
</evidence>
<dbReference type="NCBIfam" id="TIGR04183">
    <property type="entry name" value="Por_Secre_tail"/>
    <property type="match status" value="1"/>
</dbReference>
<evidence type="ECO:0000259" key="3">
    <source>
        <dbReference type="PROSITE" id="PS51820"/>
    </source>
</evidence>
<feature type="compositionally biased region" description="Polar residues" evidence="1">
    <location>
        <begin position="857"/>
        <end position="875"/>
    </location>
</feature>
<evidence type="ECO:0000313" key="4">
    <source>
        <dbReference type="EMBL" id="UOQ66387.1"/>
    </source>
</evidence>
<dbReference type="PANTHER" id="PTHR34819">
    <property type="entry name" value="LARGE CYSTEINE-RICH PERIPLASMIC PROTEIN OMCB"/>
    <property type="match status" value="1"/>
</dbReference>
<feature type="region of interest" description="Disordered" evidence="1">
    <location>
        <begin position="857"/>
        <end position="935"/>
    </location>
</feature>
<dbReference type="SUPFAM" id="SSF56988">
    <property type="entry name" value="Anthrax protective antigen"/>
    <property type="match status" value="1"/>
</dbReference>
<dbReference type="InterPro" id="IPR051172">
    <property type="entry name" value="Chlamydia_OmcB"/>
</dbReference>
<feature type="domain" description="PA14" evidence="3">
    <location>
        <begin position="1280"/>
        <end position="1442"/>
    </location>
</feature>
<sequence>MRTILRFAVLLLAWLTLLRTDAWAQACTTTSTLNYANANTGDRRTATQTVGGTSFTFSNYTSSVPANQTNTFSVGTNNTYVSGQTLIWQLDNQGNSNPNSSSVTLTFARPVSNLTFQFQDIDSDVNFIDDLVFEAYVNGSTTPATLDATNFTTSTNNEHVSGGRVRGKGGNVAAGNANGNLTARMPANVTKLVLNYNNSAAYTANTSRLQTLGINSISWCAQADVYAQFTAAPDNGATGQSLTYTAQFGNNGPDVIATGVIRQVTIPNGATVTNNGGGTVFGNTITFPQVSIASGASTSVTYTYTAPTTASEYNNVATISTATQSSEPTANNTATSKVLVAPAADPCATALNTLIFGNRANPEDWKAHAQEGVPTSTAITKIGTSNYSFNNTPGTLQIGTLNNERILVWSNNFTEANGSTSVQFNFSRPVSDFSVEVADIDANAGIVLTSDFTDQVVFAGANGTTPVTPTLSSTGDVTVVGATATGVDDNNASTSATVRASFPRLITTLTITYRNGNAALDNPNAQTIGIRSMTWCRSAPIANDITNGSLPGGIGATPITGLSASTEGAVQSYTVTALPAAGQGVLYVNGTVLNTTTFPGLTLTPTQAAQLSFAPAATFSGNATFTYTVTDDKGIGDATPATYVVPVTATGASGTAAGCATPGRDLSVVGLTVNPDAYYPSAATQTLAPTATSIVVGAATGAQTDIAIGDLLLVIQMQGADIDITNTSAYGDGVPGGAANGNKDDVNFIAGQYEYVVANSAVTATAGGTIQLASPLKFGYQNAAATTATGQRRFQVIRVPQYINLTLGATITPTPWNGSTGGILAIDVAGQTNLNGFNLDVSGAGFRGGAGRVQTGANGNDLSYVTTTESGNNAQKGEGTAGTPRYVNSGNTTLVDNLLDGYPNGGSASRGAPGNAGGGGNNNVDNAGGGGGANGGAGGRGGNNFFSNQPIGGEPGAGFSVVNSNRLVLGGGGGAGTTNNGTGTPANGFASSGRAGGGIAILRTGSVTGNGSILANGAAANSNVADDGSGGGGAGGSILVTATNTAGLAEVTLTANGSAGGTNTGIATSATGQHGPGGGGGGGVVLANGAVKATSTSGGANGTTTGAFAFGASSGQAGVVNTQISNSIANSTTGANCLSDVATTLSTTQTAVLAGASITYTAQVQNLGPQPATTVASKVQLPAGLQLTTANLPDGGTYDNNTGLVTLPSITSLANGATQTYRIVFNAPNYSTTIQGVASSTSVSLDGTTTNNDGSQSNARVTTVVTLPVNGCAGTPYGSTASSGLYTEFYAGYFADNMGYFAANTPALTRVDGTINFPNARWGNIVPPASGTVSNPDRFSTRHRGSINIATTGSYTFYLTSDDASYLWLDGAALAATPTVASAAISNPGNHAVVTVQKTVTLSAGPHNLLIFYGEDGGDNNLVLEYSSTTANIARQVVPNSVLCASLANVPPVALNVTNSPAIPTNAGPTTIASLAGSDQDGTVTNYAIASLPTAAQGVLRLGNTALTVGQVITAAQAAQITFQPTLGFIGNATFTFSAIDNGGLYSNDVATYTIPVSGASDVSTTLAGPTILNAGLPSGTYTATYTNNGPGVASGVTQKVTIPAGATNVLVNGMTYVPTGNVIDFGMVNTLASGVTNTFTYSFTAPVTSGSVTQISNVTTTSNQGANPGPDAATLNVTINPVADVVTTITGSAASVAGGQPASFTVTFTNNGPSTASNVVGTVQLPVGLTGVTATNSGTYDPNTGVVSYASATYTNGTSNSSVISFTMPGNGAVTATSTINTTTNEAGQTANDVATATINGTASFDVTTSITGPATTVAGTMTTYSVLTINNGPSTATSIGQTVQLPTGLTNVFVSNGGTYNTANGVVTFPTLDAIASGVKVNNTVSFVAPAFVAPATTFPISATVSGDTNTANNTAYLNGSATPANVAVTSASTTNANIYTTITTPSADAQPGAPITFTVVAGNKGANTATSVVERVALPAGLTGVAITGPNGASSANYDATTGVVTLPTTSLVSGATNTYTITVNAPSSGMIAAVASISAATNDVMVADNVATTDVTVNTPLDVATTISGPTKVNAGQTVTYTVTTTNNGMVPAANVVQTVNIPAGLTSVSLSGNGTYDPNTGIVTFPTIASQASGNTVLNSISYDAPAINSSMIIASVTSSSPDNVKANNSAAVTTTVDAISDVTVVISGPTSIVQGNQIDYLVVTTNNGPSIANSVVTRVQLPAGLGAITLSDPTNSSYNNATGVVTFPTIAAQRAGQEGTITNVIRFIAPAGVSQINATASVSTTSEEATYSNNTSSIVTTEVAPTTARTDLRTTVTSTPATLIAGQSASLSVTTTNGGGGAATGVVQRVALEVGLNITSISNGGLYDPVTGVVTFPAISLASGATRTNTIVLAVPGTTPLQVRALVTGDQSDQDASNNSFFLNLTVNARADVTTTVSGPTTAAAGDAVTYSVVTLNSGPSLGSDVVQRVTIPANLTNVVVSNGGTYAASTGVVTFATITSQGTGASGQVMNLISFTAPSSSYTVVGNVSTSTTETLTTNNSSTVTVAPASLAPIANSVVNALQTPEGNTAGPLSLSALSGTDANGNNTIENYRITSIPADTQGVLSLNGTAVVVGQLVSAANAANLKFDPAAGFVGNAFFGYNAIDNSGLVSAAPALYTIPVGQDLNSVYTLTPAKGNTNPYVNGDIIANVFDANSGVYNNAAPQAVTDTGVRTATLTSGTLPAGTTLDPVTGIISVTNRLLLVGGSYPVTITTVDGNGGTNPNTFTIIIGSRPLPVELKEFAVRAVKVDALLDWSTASEKNSDRFEIERSLDGTTFVKIGTVRSQGTTQATTDYAFTDAGIGAKAQGVVYYRLRQVDTDGTASYSPVRTVRFEAQAAVTAKLSVFPNPATSSDRVVTLDLSTLPKGTYQASLLDATGRLIGTYSVEGGVNKVVEVQTLPTGTYLVVVRGNGLNLSQRLIKE</sequence>
<dbReference type="Pfam" id="PF07691">
    <property type="entry name" value="PA14"/>
    <property type="match status" value="1"/>
</dbReference>
<dbReference type="PROSITE" id="PS51820">
    <property type="entry name" value="PA14"/>
    <property type="match status" value="1"/>
</dbReference>
<feature type="compositionally biased region" description="Polar residues" evidence="1">
    <location>
        <begin position="886"/>
        <end position="895"/>
    </location>
</feature>
<dbReference type="Pfam" id="PF01345">
    <property type="entry name" value="DUF11"/>
    <property type="match status" value="9"/>
</dbReference>
<dbReference type="InterPro" id="IPR011658">
    <property type="entry name" value="PA14_dom"/>
</dbReference>
<dbReference type="InterPro" id="IPR026444">
    <property type="entry name" value="Secre_tail"/>
</dbReference>
<evidence type="ECO:0000313" key="5">
    <source>
        <dbReference type="Proteomes" id="UP000830401"/>
    </source>
</evidence>
<proteinExistence type="predicted"/>
<evidence type="ECO:0000256" key="1">
    <source>
        <dbReference type="SAM" id="MobiDB-lite"/>
    </source>
</evidence>
<keyword evidence="5" id="KW-1185">Reference proteome</keyword>
<gene>
    <name evidence="4" type="ORF">MUN86_00180</name>
</gene>
<dbReference type="InterPro" id="IPR001434">
    <property type="entry name" value="OmcB-like_DUF11"/>
</dbReference>
<dbReference type="RefSeq" id="WP_245120443.1">
    <property type="nucleotide sequence ID" value="NZ_CP095061.1"/>
</dbReference>
<dbReference type="NCBIfam" id="TIGR01451">
    <property type="entry name" value="B_ant_repeat"/>
    <property type="match status" value="3"/>
</dbReference>
<dbReference type="InterPro" id="IPR037524">
    <property type="entry name" value="PA14/GLEYA"/>
</dbReference>
<name>A0ABY4G645_9BACT</name>
<dbReference type="InterPro" id="IPR013783">
    <property type="entry name" value="Ig-like_fold"/>
</dbReference>
<dbReference type="EMBL" id="CP095061">
    <property type="protein sequence ID" value="UOQ66387.1"/>
    <property type="molecule type" value="Genomic_DNA"/>
</dbReference>
<accession>A0ABY4G645</accession>
<keyword evidence="2" id="KW-0732">Signal</keyword>
<dbReference type="SMART" id="SM00758">
    <property type="entry name" value="PA14"/>
    <property type="match status" value="1"/>
</dbReference>
<feature type="chain" id="PRO_5045739408" evidence="2">
    <location>
        <begin position="25"/>
        <end position="2969"/>
    </location>
</feature>
<protein>
    <submittedName>
        <fullName evidence="4">T9SS type A sorting domain-containing protein</fullName>
    </submittedName>
</protein>
<organism evidence="4 5">
    <name type="scientific">Hymenobacter volaticus</name>
    <dbReference type="NCBI Taxonomy" id="2932254"/>
    <lineage>
        <taxon>Bacteria</taxon>
        <taxon>Pseudomonadati</taxon>
        <taxon>Bacteroidota</taxon>
        <taxon>Cytophagia</taxon>
        <taxon>Cytophagales</taxon>
        <taxon>Hymenobacteraceae</taxon>
        <taxon>Hymenobacter</taxon>
    </lineage>
</organism>
<reference evidence="4" key="1">
    <citation type="submission" date="2022-04" db="EMBL/GenBank/DDBJ databases">
        <title>Hymenobacter sp. isolated from the air.</title>
        <authorList>
            <person name="Won M."/>
            <person name="Lee C.-M."/>
            <person name="Woen H.-Y."/>
            <person name="Kwon S.-W."/>
        </authorList>
    </citation>
    <scope>NUCLEOTIDE SEQUENCE</scope>
    <source>
        <strain evidence="4">5420S-77</strain>
    </source>
</reference>